<name>A0A0C9M6L4_9FUNG</name>
<sequence>MDASIANEPAPTLKRSISSTDDSQSQENKKRPRTDNLLTDLSDILMEIKATPSSGEISAGLLNSLRLLMLQIESLAADETNAEAKTLKDESDNCLELWFQELVAQCEADGEELMMEPEGYNAASDNEDEEDTIALALALQDEEDYCKEFEKGQICIKKEEEENDEEVEIDIL</sequence>
<dbReference type="Proteomes" id="UP000053815">
    <property type="component" value="Unassembled WGS sequence"/>
</dbReference>
<organism evidence="2">
    <name type="scientific">Mucor ambiguus</name>
    <dbReference type="NCBI Taxonomy" id="91626"/>
    <lineage>
        <taxon>Eukaryota</taxon>
        <taxon>Fungi</taxon>
        <taxon>Fungi incertae sedis</taxon>
        <taxon>Mucoromycota</taxon>
        <taxon>Mucoromycotina</taxon>
        <taxon>Mucoromycetes</taxon>
        <taxon>Mucorales</taxon>
        <taxon>Mucorineae</taxon>
        <taxon>Mucoraceae</taxon>
        <taxon>Mucor</taxon>
    </lineage>
</organism>
<proteinExistence type="predicted"/>
<accession>A0A0C9M6L4</accession>
<evidence type="ECO:0000256" key="1">
    <source>
        <dbReference type="SAM" id="MobiDB-lite"/>
    </source>
</evidence>
<keyword evidence="3" id="KW-1185">Reference proteome</keyword>
<evidence type="ECO:0000313" key="3">
    <source>
        <dbReference type="Proteomes" id="UP000053815"/>
    </source>
</evidence>
<feature type="compositionally biased region" description="Polar residues" evidence="1">
    <location>
        <begin position="15"/>
        <end position="26"/>
    </location>
</feature>
<evidence type="ECO:0000313" key="2">
    <source>
        <dbReference type="EMBL" id="GAN05506.1"/>
    </source>
</evidence>
<gene>
    <name evidence="2" type="ORF">MAM1_0093d04977</name>
</gene>
<protein>
    <submittedName>
        <fullName evidence="2">Uncharacterized protein</fullName>
    </submittedName>
</protein>
<reference evidence="2" key="1">
    <citation type="submission" date="2014-09" db="EMBL/GenBank/DDBJ databases">
        <title>Draft genome sequence of an oleaginous Mucoromycotina fungus Mucor ambiguus NBRC6742.</title>
        <authorList>
            <person name="Takeda I."/>
            <person name="Yamane N."/>
            <person name="Morita T."/>
            <person name="Tamano K."/>
            <person name="Machida M."/>
            <person name="Baker S."/>
            <person name="Koike H."/>
        </authorList>
    </citation>
    <scope>NUCLEOTIDE SEQUENCE</scope>
    <source>
        <strain evidence="2">NBRC 6742</strain>
    </source>
</reference>
<feature type="region of interest" description="Disordered" evidence="1">
    <location>
        <begin position="1"/>
        <end position="36"/>
    </location>
</feature>
<dbReference type="OrthoDB" id="2403564at2759"/>
<dbReference type="AlphaFoldDB" id="A0A0C9M6L4"/>
<dbReference type="EMBL" id="DF836382">
    <property type="protein sequence ID" value="GAN05506.1"/>
    <property type="molecule type" value="Genomic_DNA"/>
</dbReference>